<dbReference type="EMBL" id="BLLF01004237">
    <property type="protein sequence ID" value="GFH29203.1"/>
    <property type="molecule type" value="Genomic_DNA"/>
</dbReference>
<gene>
    <name evidence="1" type="ORF">HaLaN_27834</name>
</gene>
<organism evidence="1 2">
    <name type="scientific">Haematococcus lacustris</name>
    <name type="common">Green alga</name>
    <name type="synonym">Haematococcus pluvialis</name>
    <dbReference type="NCBI Taxonomy" id="44745"/>
    <lineage>
        <taxon>Eukaryota</taxon>
        <taxon>Viridiplantae</taxon>
        <taxon>Chlorophyta</taxon>
        <taxon>core chlorophytes</taxon>
        <taxon>Chlorophyceae</taxon>
        <taxon>CS clade</taxon>
        <taxon>Chlamydomonadales</taxon>
        <taxon>Haematococcaceae</taxon>
        <taxon>Haematococcus</taxon>
    </lineage>
</organism>
<proteinExistence type="predicted"/>
<comment type="caution">
    <text evidence="1">The sequence shown here is derived from an EMBL/GenBank/DDBJ whole genome shotgun (WGS) entry which is preliminary data.</text>
</comment>
<protein>
    <submittedName>
        <fullName evidence="1">Uncharacterized protein</fullName>
    </submittedName>
</protein>
<sequence>MQELFAQLVESLVPLAASLDSSQLLDCLAALALPLALFLSDCSAKELVELAALLQASPDWRQHVTPSLVQGLQAALRRTVLAKATPAPAANGDLIKHSTTPAVTTSQELTVLPNQVPAAAQLTSFFMTLPQALQPAPDYLVALGSAGLRAAVLNTAVSEPVLVMALSLLALPDFDALGLEAKQRVVDLVGQALLLKTSQEDGQQAVRELEGVVMQQAVQLGSLAIPTAAQLSPLLHISDKRSLE</sequence>
<dbReference type="AlphaFoldDB" id="A0A6A0A9W0"/>
<feature type="non-terminal residue" evidence="1">
    <location>
        <position position="1"/>
    </location>
</feature>
<accession>A0A6A0A9W0</accession>
<reference evidence="1 2" key="1">
    <citation type="submission" date="2020-02" db="EMBL/GenBank/DDBJ databases">
        <title>Draft genome sequence of Haematococcus lacustris strain NIES-144.</title>
        <authorList>
            <person name="Morimoto D."/>
            <person name="Nakagawa S."/>
            <person name="Yoshida T."/>
            <person name="Sawayama S."/>
        </authorList>
    </citation>
    <scope>NUCLEOTIDE SEQUENCE [LARGE SCALE GENOMIC DNA]</scope>
    <source>
        <strain evidence="1 2">NIES-144</strain>
    </source>
</reference>
<evidence type="ECO:0000313" key="2">
    <source>
        <dbReference type="Proteomes" id="UP000485058"/>
    </source>
</evidence>
<name>A0A6A0A9W0_HAELA</name>
<dbReference type="Proteomes" id="UP000485058">
    <property type="component" value="Unassembled WGS sequence"/>
</dbReference>
<feature type="non-terminal residue" evidence="1">
    <location>
        <position position="244"/>
    </location>
</feature>
<keyword evidence="2" id="KW-1185">Reference proteome</keyword>
<evidence type="ECO:0000313" key="1">
    <source>
        <dbReference type="EMBL" id="GFH29203.1"/>
    </source>
</evidence>